<evidence type="ECO:0000256" key="2">
    <source>
        <dbReference type="ARBA" id="ARBA00012438"/>
    </source>
</evidence>
<comment type="catalytic activity">
    <reaction evidence="1">
        <text>ATP + protein L-histidine = ADP + protein N-phospho-L-histidine.</text>
        <dbReference type="EC" id="2.7.13.3"/>
    </reaction>
</comment>
<dbReference type="EC" id="2.7.13.3" evidence="2"/>
<keyword evidence="5" id="KW-0418">Kinase</keyword>
<protein>
    <recommendedName>
        <fullName evidence="2">histidine kinase</fullName>
        <ecNumber evidence="2">2.7.13.3</ecNumber>
    </recommendedName>
</protein>
<dbReference type="PROSITE" id="PS50109">
    <property type="entry name" value="HIS_KIN"/>
    <property type="match status" value="1"/>
</dbReference>
<dbReference type="InterPro" id="IPR050736">
    <property type="entry name" value="Sensor_HK_Regulatory"/>
</dbReference>
<dbReference type="CDD" id="cd00075">
    <property type="entry name" value="HATPase"/>
    <property type="match status" value="1"/>
</dbReference>
<dbReference type="InterPro" id="IPR004358">
    <property type="entry name" value="Sig_transdc_His_kin-like_C"/>
</dbReference>
<gene>
    <name evidence="8" type="ORF">B7G68_19760</name>
</gene>
<dbReference type="Gene3D" id="1.10.287.130">
    <property type="match status" value="1"/>
</dbReference>
<dbReference type="RefSeq" id="WP_013080929.1">
    <property type="nucleotide sequence ID" value="NZ_CP027850.1"/>
</dbReference>
<sequence length="473" mass="50239">MPLANTSPEGSESRRPSAFWPVLVGPGAILGLMAVGMAQPFPAAVAATAAAGAGYWLAKRDQARQAPAATGAPLAPVAATEAIPPFAAILDRLPDPLMVIAAEEADDLTGRRFLFANAAARELFKIQHPGQLLVTAVRNPRVLEAVDEALFGGLEGVAEFETGGTQGRAWLAYVRPLKDAPGRSRLALLALRDETDARRSERTRADFLANASHELRTPLASLSGFIETLRGHAKDDPGARDKFLAIMLAQAERMSRLIDDLMSLSRIELNEHIAPLGRVDLAMAAVDVIDALAPQAKDKAVTFDPVLPPRGGAVVDGDRDQIIQVIQNLIDNAIKYTPKGGTVRVEIFPGLSAEAAATPRDSAAPRMSLLTPDHDPAERYAVLRVTDRGPGIAREHLPRLTERFYRVEGQKSGERSGTGLGLAIVKHIMNRHRGGLSVESVKGEGATFSVYLPMARAGVEAVPPAGAPAPSEA</sequence>
<dbReference type="SUPFAM" id="SSF47384">
    <property type="entry name" value="Homodimeric domain of signal transducing histidine kinase"/>
    <property type="match status" value="1"/>
</dbReference>
<evidence type="ECO:0000256" key="3">
    <source>
        <dbReference type="ARBA" id="ARBA00022553"/>
    </source>
</evidence>
<dbReference type="PANTHER" id="PTHR43711">
    <property type="entry name" value="TWO-COMPONENT HISTIDINE KINASE"/>
    <property type="match status" value="1"/>
</dbReference>
<dbReference type="CDD" id="cd00082">
    <property type="entry name" value="HisKA"/>
    <property type="match status" value="1"/>
</dbReference>
<evidence type="ECO:0000256" key="6">
    <source>
        <dbReference type="ARBA" id="ARBA00023012"/>
    </source>
</evidence>
<evidence type="ECO:0000256" key="1">
    <source>
        <dbReference type="ARBA" id="ARBA00000085"/>
    </source>
</evidence>
<dbReference type="InterPro" id="IPR036890">
    <property type="entry name" value="HATPase_C_sf"/>
</dbReference>
<dbReference type="PANTHER" id="PTHR43711:SF1">
    <property type="entry name" value="HISTIDINE KINASE 1"/>
    <property type="match status" value="1"/>
</dbReference>
<name>A0ABM6TMS0_9CAUL</name>
<keyword evidence="4" id="KW-0808">Transferase</keyword>
<evidence type="ECO:0000313" key="9">
    <source>
        <dbReference type="Proteomes" id="UP000240527"/>
    </source>
</evidence>
<reference evidence="8 9" key="1">
    <citation type="journal article" date="2015" name="Biotechnol. Bioeng.">
        <title>Genome sequence and phenotypic characterization of Caulobacter segnis.</title>
        <authorList>
            <person name="Patel S."/>
            <person name="Fletcher B."/>
            <person name="Scott D.C."/>
            <person name="Ely B."/>
        </authorList>
    </citation>
    <scope>NUCLEOTIDE SEQUENCE [LARGE SCALE GENOMIC DNA]</scope>
    <source>
        <strain evidence="8 9">TK0059</strain>
    </source>
</reference>
<dbReference type="SMART" id="SM00387">
    <property type="entry name" value="HATPase_c"/>
    <property type="match status" value="1"/>
</dbReference>
<dbReference type="SMART" id="SM00388">
    <property type="entry name" value="HisKA"/>
    <property type="match status" value="1"/>
</dbReference>
<accession>A0ABM6TMS0</accession>
<dbReference type="InterPro" id="IPR005467">
    <property type="entry name" value="His_kinase_dom"/>
</dbReference>
<evidence type="ECO:0000256" key="5">
    <source>
        <dbReference type="ARBA" id="ARBA00022777"/>
    </source>
</evidence>
<dbReference type="InterPro" id="IPR003661">
    <property type="entry name" value="HisK_dim/P_dom"/>
</dbReference>
<dbReference type="InterPro" id="IPR003594">
    <property type="entry name" value="HATPase_dom"/>
</dbReference>
<dbReference type="Gene3D" id="3.30.565.10">
    <property type="entry name" value="Histidine kinase-like ATPase, C-terminal domain"/>
    <property type="match status" value="1"/>
</dbReference>
<evidence type="ECO:0000259" key="7">
    <source>
        <dbReference type="PROSITE" id="PS50109"/>
    </source>
</evidence>
<dbReference type="Pfam" id="PF00512">
    <property type="entry name" value="HisKA"/>
    <property type="match status" value="1"/>
</dbReference>
<evidence type="ECO:0000256" key="4">
    <source>
        <dbReference type="ARBA" id="ARBA00022679"/>
    </source>
</evidence>
<dbReference type="InterPro" id="IPR036097">
    <property type="entry name" value="HisK_dim/P_sf"/>
</dbReference>
<keyword evidence="3" id="KW-0597">Phosphoprotein</keyword>
<evidence type="ECO:0000313" key="8">
    <source>
        <dbReference type="EMBL" id="AVQ04558.1"/>
    </source>
</evidence>
<keyword evidence="6" id="KW-0902">Two-component regulatory system</keyword>
<proteinExistence type="predicted"/>
<dbReference type="EMBL" id="CP027850">
    <property type="protein sequence ID" value="AVQ04558.1"/>
    <property type="molecule type" value="Genomic_DNA"/>
</dbReference>
<organism evidence="8 9">
    <name type="scientific">Caulobacter segnis</name>
    <dbReference type="NCBI Taxonomy" id="88688"/>
    <lineage>
        <taxon>Bacteria</taxon>
        <taxon>Pseudomonadati</taxon>
        <taxon>Pseudomonadota</taxon>
        <taxon>Alphaproteobacteria</taxon>
        <taxon>Caulobacterales</taxon>
        <taxon>Caulobacteraceae</taxon>
        <taxon>Caulobacter</taxon>
    </lineage>
</organism>
<dbReference type="Pfam" id="PF02518">
    <property type="entry name" value="HATPase_c"/>
    <property type="match status" value="1"/>
</dbReference>
<dbReference type="PRINTS" id="PR00344">
    <property type="entry name" value="BCTRLSENSOR"/>
</dbReference>
<dbReference type="Proteomes" id="UP000240527">
    <property type="component" value="Chromosome"/>
</dbReference>
<dbReference type="Gene3D" id="3.30.450.20">
    <property type="entry name" value="PAS domain"/>
    <property type="match status" value="1"/>
</dbReference>
<dbReference type="SUPFAM" id="SSF55874">
    <property type="entry name" value="ATPase domain of HSP90 chaperone/DNA topoisomerase II/histidine kinase"/>
    <property type="match status" value="1"/>
</dbReference>
<keyword evidence="9" id="KW-1185">Reference proteome</keyword>
<feature type="domain" description="Histidine kinase" evidence="7">
    <location>
        <begin position="210"/>
        <end position="456"/>
    </location>
</feature>